<protein>
    <submittedName>
        <fullName evidence="4">GUN4 domain-containing protein</fullName>
    </submittedName>
</protein>
<dbReference type="InterPro" id="IPR041664">
    <property type="entry name" value="AAA_16"/>
</dbReference>
<keyword evidence="5" id="KW-1185">Reference proteome</keyword>
<dbReference type="Pfam" id="PF05419">
    <property type="entry name" value="GUN4"/>
    <property type="match status" value="1"/>
</dbReference>
<dbReference type="Gene3D" id="1.25.40.620">
    <property type="match status" value="1"/>
</dbReference>
<accession>A0A1Z4N318</accession>
<organism evidence="4 5">
    <name type="scientific">Tolypothrix tenuis PCC 7101</name>
    <dbReference type="NCBI Taxonomy" id="231146"/>
    <lineage>
        <taxon>Bacteria</taxon>
        <taxon>Bacillati</taxon>
        <taxon>Cyanobacteriota</taxon>
        <taxon>Cyanophyceae</taxon>
        <taxon>Nostocales</taxon>
        <taxon>Tolypothrichaceae</taxon>
        <taxon>Tolypothrix</taxon>
    </lineage>
</organism>
<dbReference type="Gene3D" id="3.40.50.300">
    <property type="entry name" value="P-loop containing nucleotide triphosphate hydrolases"/>
    <property type="match status" value="1"/>
</dbReference>
<dbReference type="KEGG" id="ttq:NIES37_41370"/>
<dbReference type="Proteomes" id="UP000218785">
    <property type="component" value="Chromosome"/>
</dbReference>
<dbReference type="InterPro" id="IPR027417">
    <property type="entry name" value="P-loop_NTPase"/>
</dbReference>
<proteinExistence type="predicted"/>
<gene>
    <name evidence="4" type="ORF">NIES37_41370</name>
</gene>
<dbReference type="InterPro" id="IPR024983">
    <property type="entry name" value="CHAT_dom"/>
</dbReference>
<reference evidence="4 5" key="1">
    <citation type="submission" date="2017-06" db="EMBL/GenBank/DDBJ databases">
        <title>Genome sequencing of cyanobaciteial culture collection at National Institute for Environmental Studies (NIES).</title>
        <authorList>
            <person name="Hirose Y."/>
            <person name="Shimura Y."/>
            <person name="Fujisawa T."/>
            <person name="Nakamura Y."/>
            <person name="Kawachi M."/>
        </authorList>
    </citation>
    <scope>NUCLEOTIDE SEQUENCE [LARGE SCALE GENOMIC DNA]</scope>
    <source>
        <strain evidence="4 5">NIES-37</strain>
    </source>
</reference>
<dbReference type="Pfam" id="PF12770">
    <property type="entry name" value="CHAT"/>
    <property type="match status" value="1"/>
</dbReference>
<evidence type="ECO:0000313" key="4">
    <source>
        <dbReference type="EMBL" id="BAZ00153.1"/>
    </source>
</evidence>
<evidence type="ECO:0000259" key="3">
    <source>
        <dbReference type="Pfam" id="PF13191"/>
    </source>
</evidence>
<dbReference type="SUPFAM" id="SSF52540">
    <property type="entry name" value="P-loop containing nucleoside triphosphate hydrolases"/>
    <property type="match status" value="1"/>
</dbReference>
<evidence type="ECO:0000259" key="2">
    <source>
        <dbReference type="Pfam" id="PF12770"/>
    </source>
</evidence>
<sequence length="984" mass="113415">MNILHLDLKLVGDRYAQLRLFWDNPNNCQSRQLPLAEITELIQKVETDYYTRLPEDYAKTGQALYNWLDGSDRIFQTAISQHKREGIVLAIAATEKLAHLPWEILHDSTDFLLNRRPFPIIPIRWVKDDDSKQLTPEDQAVNRALNVLFMATSPLGIEPELDFEAEEAKILAATKRQPLSLIVEESGCLKELGYLVDDYEKSYFDVIHLTGHATFLGKKPCFITETELGEAEYSSAEDIATELQFQLPKLIFLSGCNTGYSSDAGAVPSMAEALLKQGATAVIGWGQRVLDTDAIATAAALYQELSAGKTLTEAVAIAYQVLLKNQARDWHLLRLYVAETLPGALVKRGRKPVSRASVAQEFLDPEMKLRVATRETFVGRRRQLQNCLRVLKPYSEKIGVLIHGMGGLGKSTIAARLCDRLSESEKIIWWRQIDESSLVSKLADKLRNAELRTALREGKEELKYRLRDVFAELNQSGEKHFLLVFDDFEWNLEHRQGRYILKTQVAEILRSLVWAIKDCNADNRIIITCRYDFESELDESFYKQPLESLRKSDLQKKLRRLKAFNSEEISLNLIERAKILADGNPRLLEWLNDEVLSTEDVEIKLTQLEANPTQWQGRIIWEELYEQIDQNIERILSRCLVFEIPVPMPALSAVCESTSNYKKQLSRAIELGLIEVSPEPEESNRFYRFSRILPHIIPGIKLPEASEVYYLYQKAHEKLHQLWGNKNNISKEKWQEIFRLKFANKDNSERFRQGFSEMLAVQFNSAADEAFESELRKYTDELGANRLCELLENYLKQGLWKEADEETVWIFYQVMVKENYENWRKLLENFPCETIREINQIWLENSNGEFGISIQMKIYRGLAETDEDGDGYFGDYLKCVGWYKNNTIDELYQSILSTGALSASHAFLPALIYTKYISHPPPLWIIRDLVGYKYRIGDWGWRKGRLVNGNFEGKLSDFGAWNGTWGFDDDVHRRLAQKIVTCDL</sequence>
<evidence type="ECO:0000259" key="1">
    <source>
        <dbReference type="Pfam" id="PF05419"/>
    </source>
</evidence>
<feature type="domain" description="Orc1-like AAA ATPase" evidence="3">
    <location>
        <begin position="376"/>
        <end position="492"/>
    </location>
</feature>
<feature type="domain" description="CHAT" evidence="2">
    <location>
        <begin position="59"/>
        <end position="329"/>
    </location>
</feature>
<dbReference type="InterPro" id="IPR008629">
    <property type="entry name" value="GUN4-like"/>
</dbReference>
<dbReference type="Pfam" id="PF13191">
    <property type="entry name" value="AAA_16"/>
    <property type="match status" value="1"/>
</dbReference>
<feature type="domain" description="GUN4-like" evidence="1">
    <location>
        <begin position="790"/>
        <end position="909"/>
    </location>
</feature>
<dbReference type="EMBL" id="AP018248">
    <property type="protein sequence ID" value="BAZ00153.1"/>
    <property type="molecule type" value="Genomic_DNA"/>
</dbReference>
<name>A0A1Z4N318_9CYAN</name>
<dbReference type="RefSeq" id="WP_096578836.1">
    <property type="nucleotide sequence ID" value="NZ_CAWNJS010000001.1"/>
</dbReference>
<dbReference type="InterPro" id="IPR037215">
    <property type="entry name" value="GUN4-like_sf"/>
</dbReference>
<dbReference type="AlphaFoldDB" id="A0A1Z4N318"/>
<dbReference type="SUPFAM" id="SSF140869">
    <property type="entry name" value="GUN4-like"/>
    <property type="match status" value="1"/>
</dbReference>
<evidence type="ECO:0000313" key="5">
    <source>
        <dbReference type="Proteomes" id="UP000218785"/>
    </source>
</evidence>